<proteinExistence type="inferred from homology"/>
<evidence type="ECO:0000313" key="5">
    <source>
        <dbReference type="Proteomes" id="UP001597079"/>
    </source>
</evidence>
<evidence type="ECO:0000256" key="1">
    <source>
        <dbReference type="ARBA" id="ARBA00010211"/>
    </source>
</evidence>
<evidence type="ECO:0000259" key="3">
    <source>
        <dbReference type="Pfam" id="PF01557"/>
    </source>
</evidence>
<keyword evidence="2" id="KW-0479">Metal-binding</keyword>
<keyword evidence="5" id="KW-1185">Reference proteome</keyword>
<dbReference type="SUPFAM" id="SSF56529">
    <property type="entry name" value="FAH"/>
    <property type="match status" value="1"/>
</dbReference>
<comment type="similarity">
    <text evidence="1">Belongs to the FAH family.</text>
</comment>
<dbReference type="InterPro" id="IPR011234">
    <property type="entry name" value="Fumarylacetoacetase-like_C"/>
</dbReference>
<evidence type="ECO:0000313" key="4">
    <source>
        <dbReference type="EMBL" id="MFD1676878.1"/>
    </source>
</evidence>
<dbReference type="Proteomes" id="UP001597079">
    <property type="component" value="Unassembled WGS sequence"/>
</dbReference>
<gene>
    <name evidence="4" type="ORF">ACFSB2_19580</name>
</gene>
<accession>A0ABW4JMP9</accession>
<dbReference type="RefSeq" id="WP_377944785.1">
    <property type="nucleotide sequence ID" value="NZ_JBHUCX010000083.1"/>
</dbReference>
<dbReference type="EMBL" id="JBHUCX010000083">
    <property type="protein sequence ID" value="MFD1676878.1"/>
    <property type="molecule type" value="Genomic_DNA"/>
</dbReference>
<dbReference type="Gene3D" id="3.90.850.10">
    <property type="entry name" value="Fumarylacetoacetase-like, C-terminal domain"/>
    <property type="match status" value="1"/>
</dbReference>
<protein>
    <submittedName>
        <fullName evidence="4">Fumarylacetoacetate hydrolase family protein</fullName>
    </submittedName>
</protein>
<sequence>MSQWAHWKDAADAIKEIRNVFCVGRNYRDHAIELGNAVPTRPMIFGKFTHALTPASGHLALPPGATDIHHELEIVLFIDKPVTNGAQAKDVVGGVALGLDLTDRPLQSRLKEQGHPWELAKSFIGSGILTDFYTSGDFQDVQQAVFSLQINGQTVQEGTPADMLFDFDTLVQYVHQHFGLHPGDILFTGTPAGVGPLHAGDTCTLVLDNTRLGELIIAN</sequence>
<keyword evidence="4" id="KW-0378">Hydrolase</keyword>
<reference evidence="5" key="1">
    <citation type="journal article" date="2019" name="Int. J. Syst. Evol. Microbiol.">
        <title>The Global Catalogue of Microorganisms (GCM) 10K type strain sequencing project: providing services to taxonomists for standard genome sequencing and annotation.</title>
        <authorList>
            <consortium name="The Broad Institute Genomics Platform"/>
            <consortium name="The Broad Institute Genome Sequencing Center for Infectious Disease"/>
            <person name="Wu L."/>
            <person name="Ma J."/>
        </authorList>
    </citation>
    <scope>NUCLEOTIDE SEQUENCE [LARGE SCALE GENOMIC DNA]</scope>
    <source>
        <strain evidence="5">CGMCC 1.12286</strain>
    </source>
</reference>
<comment type="caution">
    <text evidence="4">The sequence shown here is derived from an EMBL/GenBank/DDBJ whole genome shotgun (WGS) entry which is preliminary data.</text>
</comment>
<dbReference type="GO" id="GO:0016787">
    <property type="term" value="F:hydrolase activity"/>
    <property type="evidence" value="ECO:0007669"/>
    <property type="project" value="UniProtKB-KW"/>
</dbReference>
<feature type="domain" description="Fumarylacetoacetase-like C-terminal" evidence="3">
    <location>
        <begin position="20"/>
        <end position="215"/>
    </location>
</feature>
<dbReference type="PANTHER" id="PTHR11820">
    <property type="entry name" value="ACYLPYRUVASE"/>
    <property type="match status" value="1"/>
</dbReference>
<dbReference type="Pfam" id="PF01557">
    <property type="entry name" value="FAA_hydrolase"/>
    <property type="match status" value="1"/>
</dbReference>
<dbReference type="PANTHER" id="PTHR11820:SF7">
    <property type="entry name" value="ACYLPYRUVASE FAHD1, MITOCHONDRIAL"/>
    <property type="match status" value="1"/>
</dbReference>
<dbReference type="InterPro" id="IPR036663">
    <property type="entry name" value="Fumarylacetoacetase_C_sf"/>
</dbReference>
<organism evidence="4 5">
    <name type="scientific">Alicyclobacillus fodiniaquatilis</name>
    <dbReference type="NCBI Taxonomy" id="1661150"/>
    <lineage>
        <taxon>Bacteria</taxon>
        <taxon>Bacillati</taxon>
        <taxon>Bacillota</taxon>
        <taxon>Bacilli</taxon>
        <taxon>Bacillales</taxon>
        <taxon>Alicyclobacillaceae</taxon>
        <taxon>Alicyclobacillus</taxon>
    </lineage>
</organism>
<name>A0ABW4JMP9_9BACL</name>
<evidence type="ECO:0000256" key="2">
    <source>
        <dbReference type="ARBA" id="ARBA00022723"/>
    </source>
</evidence>